<protein>
    <submittedName>
        <fullName evidence="1">Uncharacterized protein</fullName>
    </submittedName>
</protein>
<gene>
    <name evidence="1" type="ORF">AS27_13693</name>
</gene>
<feature type="non-terminal residue" evidence="1">
    <location>
        <position position="49"/>
    </location>
</feature>
<name>A0A087R4L2_APTFO</name>
<keyword evidence="2" id="KW-1185">Reference proteome</keyword>
<dbReference type="Proteomes" id="UP000053286">
    <property type="component" value="Unassembled WGS sequence"/>
</dbReference>
<evidence type="ECO:0000313" key="2">
    <source>
        <dbReference type="Proteomes" id="UP000053286"/>
    </source>
</evidence>
<proteinExistence type="predicted"/>
<accession>A0A087R4L2</accession>
<sequence>KLAVAWKTSLKIKDAASYRGIYRVDLVAMEFLRDEMDSVPINCQLPCFF</sequence>
<feature type="non-terminal residue" evidence="1">
    <location>
        <position position="1"/>
    </location>
</feature>
<dbReference type="EMBL" id="KL226097">
    <property type="protein sequence ID" value="KFM08416.1"/>
    <property type="molecule type" value="Genomic_DNA"/>
</dbReference>
<organism evidence="1 2">
    <name type="scientific">Aptenodytes forsteri</name>
    <name type="common">Emperor penguin</name>
    <dbReference type="NCBI Taxonomy" id="9233"/>
    <lineage>
        <taxon>Eukaryota</taxon>
        <taxon>Metazoa</taxon>
        <taxon>Chordata</taxon>
        <taxon>Craniata</taxon>
        <taxon>Vertebrata</taxon>
        <taxon>Euteleostomi</taxon>
        <taxon>Archelosauria</taxon>
        <taxon>Archosauria</taxon>
        <taxon>Dinosauria</taxon>
        <taxon>Saurischia</taxon>
        <taxon>Theropoda</taxon>
        <taxon>Coelurosauria</taxon>
        <taxon>Aves</taxon>
        <taxon>Neognathae</taxon>
        <taxon>Neoaves</taxon>
        <taxon>Aequornithes</taxon>
        <taxon>Sphenisciformes</taxon>
        <taxon>Spheniscidae</taxon>
        <taxon>Aptenodytes</taxon>
    </lineage>
</organism>
<reference evidence="1 2" key="1">
    <citation type="submission" date="2014-04" db="EMBL/GenBank/DDBJ databases">
        <title>Genome evolution of avian class.</title>
        <authorList>
            <person name="Zhang G."/>
            <person name="Li C."/>
        </authorList>
    </citation>
    <scope>NUCLEOTIDE SEQUENCE [LARGE SCALE GENOMIC DNA]</scope>
    <source>
        <strain evidence="1">BGI_AS27</strain>
    </source>
</reference>
<dbReference type="AlphaFoldDB" id="A0A087R4L2"/>
<evidence type="ECO:0000313" key="1">
    <source>
        <dbReference type="EMBL" id="KFM08416.1"/>
    </source>
</evidence>